<dbReference type="PANTHER" id="PTHR30478">
    <property type="entry name" value="DNA POLYMERASE III SUBUNIT BETA"/>
    <property type="match status" value="1"/>
</dbReference>
<dbReference type="InterPro" id="IPR022634">
    <property type="entry name" value="DNA_polIII_beta_N"/>
</dbReference>
<keyword evidence="7" id="KW-0235">DNA replication</keyword>
<evidence type="ECO:0000313" key="17">
    <source>
        <dbReference type="Proteomes" id="UP001589747"/>
    </source>
</evidence>
<dbReference type="Pfam" id="PF02768">
    <property type="entry name" value="DNA_pol3_beta_3"/>
    <property type="match status" value="1"/>
</dbReference>
<name>A0ABV5KP46_9BACL</name>
<evidence type="ECO:0000256" key="6">
    <source>
        <dbReference type="ARBA" id="ARBA00022695"/>
    </source>
</evidence>
<feature type="domain" description="DNA polymerase III beta sliding clamp central" evidence="14">
    <location>
        <begin position="134"/>
        <end position="241"/>
    </location>
</feature>
<dbReference type="Proteomes" id="UP001589747">
    <property type="component" value="Unassembled WGS sequence"/>
</dbReference>
<dbReference type="SMART" id="SM00480">
    <property type="entry name" value="POL3Bc"/>
    <property type="match status" value="1"/>
</dbReference>
<evidence type="ECO:0000256" key="7">
    <source>
        <dbReference type="ARBA" id="ARBA00022705"/>
    </source>
</evidence>
<keyword evidence="5 16" id="KW-0808">Transferase</keyword>
<dbReference type="InterPro" id="IPR001001">
    <property type="entry name" value="DNA_polIII_beta"/>
</dbReference>
<evidence type="ECO:0000256" key="3">
    <source>
        <dbReference type="ARBA" id="ARBA00021035"/>
    </source>
</evidence>
<evidence type="ECO:0000259" key="14">
    <source>
        <dbReference type="Pfam" id="PF02767"/>
    </source>
</evidence>
<feature type="domain" description="DNA polymerase III beta sliding clamp C-terminal" evidence="15">
    <location>
        <begin position="245"/>
        <end position="362"/>
    </location>
</feature>
<evidence type="ECO:0000256" key="11">
    <source>
        <dbReference type="ARBA" id="ARBA00033275"/>
    </source>
</evidence>
<organism evidence="16 17">
    <name type="scientific">Paenibacillus aurantiacus</name>
    <dbReference type="NCBI Taxonomy" id="1936118"/>
    <lineage>
        <taxon>Bacteria</taxon>
        <taxon>Bacillati</taxon>
        <taxon>Bacillota</taxon>
        <taxon>Bacilli</taxon>
        <taxon>Bacillales</taxon>
        <taxon>Paenibacillaceae</taxon>
        <taxon>Paenibacillus</taxon>
    </lineage>
</organism>
<evidence type="ECO:0000256" key="4">
    <source>
        <dbReference type="ARBA" id="ARBA00022490"/>
    </source>
</evidence>
<protein>
    <recommendedName>
        <fullName evidence="3">Beta sliding clamp</fullName>
    </recommendedName>
    <alternativeName>
        <fullName evidence="12">Beta-clamp processivity factor</fullName>
    </alternativeName>
    <alternativeName>
        <fullName evidence="10">DNA polymerase III beta sliding clamp subunit</fullName>
    </alternativeName>
    <alternativeName>
        <fullName evidence="11">DNA polymerase III subunit beta</fullName>
    </alternativeName>
</protein>
<dbReference type="InterPro" id="IPR022637">
    <property type="entry name" value="DNA_polIII_beta_cen"/>
</dbReference>
<keyword evidence="8" id="KW-0239">DNA-directed DNA polymerase</keyword>
<evidence type="ECO:0000256" key="10">
    <source>
        <dbReference type="ARBA" id="ARBA00030988"/>
    </source>
</evidence>
<accession>A0ABV5KP46</accession>
<reference evidence="16 17" key="1">
    <citation type="submission" date="2024-09" db="EMBL/GenBank/DDBJ databases">
        <authorList>
            <person name="Sun Q."/>
            <person name="Mori K."/>
        </authorList>
    </citation>
    <scope>NUCLEOTIDE SEQUENCE [LARGE SCALE GENOMIC DNA]</scope>
    <source>
        <strain evidence="16 17">TISTR 2452</strain>
    </source>
</reference>
<dbReference type="NCBIfam" id="TIGR00663">
    <property type="entry name" value="dnan"/>
    <property type="match status" value="1"/>
</dbReference>
<keyword evidence="4" id="KW-0963">Cytoplasm</keyword>
<dbReference type="InterPro" id="IPR022635">
    <property type="entry name" value="DNA_polIII_beta_C"/>
</dbReference>
<evidence type="ECO:0000256" key="8">
    <source>
        <dbReference type="ARBA" id="ARBA00022932"/>
    </source>
</evidence>
<dbReference type="EMBL" id="JBHMDO010000022">
    <property type="protein sequence ID" value="MFB9326976.1"/>
    <property type="molecule type" value="Genomic_DNA"/>
</dbReference>
<evidence type="ECO:0000259" key="15">
    <source>
        <dbReference type="Pfam" id="PF02768"/>
    </source>
</evidence>
<dbReference type="Pfam" id="PF00712">
    <property type="entry name" value="DNA_pol3_beta"/>
    <property type="match status" value="1"/>
</dbReference>
<evidence type="ECO:0000313" key="16">
    <source>
        <dbReference type="EMBL" id="MFB9326976.1"/>
    </source>
</evidence>
<proteinExistence type="inferred from homology"/>
<evidence type="ECO:0000256" key="1">
    <source>
        <dbReference type="ARBA" id="ARBA00004496"/>
    </source>
</evidence>
<dbReference type="GO" id="GO:0003887">
    <property type="term" value="F:DNA-directed DNA polymerase activity"/>
    <property type="evidence" value="ECO:0007669"/>
    <property type="project" value="UniProtKB-EC"/>
</dbReference>
<dbReference type="Pfam" id="PF02767">
    <property type="entry name" value="DNA_pol3_beta_2"/>
    <property type="match status" value="1"/>
</dbReference>
<sequence length="370" mass="40952">MNFNIHRNDLLPSLSKAAEAVDSRCPVPVMTGVYIEANEHGLRLVGSSYQVTIETHVSSDRIAISRHGIAVLAAKSVLEIVRKMPEAIIEVESLGSSVRFRSGRMKLELANYPDREDFNLPSPIASEGQLIDGGAFAEMVTRSVYAVMKEERGGALSGVKIDSDEDKLIFMATDRQRLAMVCEPSSIELKKELVIHGDHLKLVRSLLQSGDEMRFRAADDHVSFSVKDTTAHIRLMNGSFPRLHNIIPSKTEALITVLSKPLADAVERAKITAEKSTILFRFGDGEIEIRSKNEKGDRTEEFITVESIEGDSGEISLNARLLTEALKANDSEETLIRFTGQKSPFILSDGDESRGIHLLAPMATEEDYWK</sequence>
<evidence type="ECO:0000256" key="9">
    <source>
        <dbReference type="ARBA" id="ARBA00023125"/>
    </source>
</evidence>
<dbReference type="PANTHER" id="PTHR30478:SF0">
    <property type="entry name" value="BETA SLIDING CLAMP"/>
    <property type="match status" value="1"/>
</dbReference>
<evidence type="ECO:0000256" key="5">
    <source>
        <dbReference type="ARBA" id="ARBA00022679"/>
    </source>
</evidence>
<comment type="similarity">
    <text evidence="2">Belongs to the beta sliding clamp family.</text>
</comment>
<gene>
    <name evidence="16" type="primary">dnaN</name>
    <name evidence="16" type="ORF">ACFFSY_13695</name>
</gene>
<dbReference type="RefSeq" id="WP_377494769.1">
    <property type="nucleotide sequence ID" value="NZ_JBHMDO010000022.1"/>
</dbReference>
<dbReference type="CDD" id="cd00140">
    <property type="entry name" value="beta_clamp"/>
    <property type="match status" value="1"/>
</dbReference>
<evidence type="ECO:0000259" key="13">
    <source>
        <dbReference type="Pfam" id="PF00712"/>
    </source>
</evidence>
<dbReference type="SUPFAM" id="SSF55979">
    <property type="entry name" value="DNA clamp"/>
    <property type="match status" value="3"/>
</dbReference>
<keyword evidence="9" id="KW-0238">DNA-binding</keyword>
<comment type="caution">
    <text evidence="16">The sequence shown here is derived from an EMBL/GenBank/DDBJ whole genome shotgun (WGS) entry which is preliminary data.</text>
</comment>
<dbReference type="InterPro" id="IPR046938">
    <property type="entry name" value="DNA_clamp_sf"/>
</dbReference>
<dbReference type="Gene3D" id="3.10.150.10">
    <property type="entry name" value="DNA Polymerase III, subunit A, domain 2"/>
    <property type="match status" value="1"/>
</dbReference>
<evidence type="ECO:0000256" key="2">
    <source>
        <dbReference type="ARBA" id="ARBA00010752"/>
    </source>
</evidence>
<keyword evidence="17" id="KW-1185">Reference proteome</keyword>
<evidence type="ECO:0000256" key="12">
    <source>
        <dbReference type="ARBA" id="ARBA00033276"/>
    </source>
</evidence>
<dbReference type="Gene3D" id="3.70.10.10">
    <property type="match status" value="1"/>
</dbReference>
<feature type="domain" description="DNA polymerase III beta sliding clamp N-terminal" evidence="13">
    <location>
        <begin position="1"/>
        <end position="113"/>
    </location>
</feature>
<comment type="subcellular location">
    <subcellularLocation>
        <location evidence="1">Cytoplasm</location>
    </subcellularLocation>
</comment>
<keyword evidence="6 16" id="KW-0548">Nucleotidyltransferase</keyword>